<name>A0A250WXJ3_9CHLO</name>
<gene>
    <name evidence="1" type="ORF">CEUSTIGMA_g2863.t1</name>
</gene>
<dbReference type="Proteomes" id="UP000232323">
    <property type="component" value="Unassembled WGS sequence"/>
</dbReference>
<dbReference type="InterPro" id="IPR036412">
    <property type="entry name" value="HAD-like_sf"/>
</dbReference>
<proteinExistence type="predicted"/>
<comment type="caution">
    <text evidence="1">The sequence shown here is derived from an EMBL/GenBank/DDBJ whole genome shotgun (WGS) entry which is preliminary data.</text>
</comment>
<dbReference type="InterPro" id="IPR023214">
    <property type="entry name" value="HAD_sf"/>
</dbReference>
<evidence type="ECO:0000313" key="1">
    <source>
        <dbReference type="EMBL" id="GAX75419.1"/>
    </source>
</evidence>
<dbReference type="PANTHER" id="PTHR47108">
    <property type="entry name" value="5-AMINO-6-(5-PHOSPHO-D-RIBITYLAMINO)URACIL PHOSPHATASE, CHLOROPLASTIC"/>
    <property type="match status" value="1"/>
</dbReference>
<dbReference type="Gene3D" id="3.40.50.1000">
    <property type="entry name" value="HAD superfamily/HAD-like"/>
    <property type="match status" value="1"/>
</dbReference>
<protein>
    <submittedName>
        <fullName evidence="1">Uncharacterized protein</fullName>
    </submittedName>
</protein>
<keyword evidence="2" id="KW-1185">Reference proteome</keyword>
<organism evidence="1 2">
    <name type="scientific">Chlamydomonas eustigma</name>
    <dbReference type="NCBI Taxonomy" id="1157962"/>
    <lineage>
        <taxon>Eukaryota</taxon>
        <taxon>Viridiplantae</taxon>
        <taxon>Chlorophyta</taxon>
        <taxon>core chlorophytes</taxon>
        <taxon>Chlorophyceae</taxon>
        <taxon>CS clade</taxon>
        <taxon>Chlamydomonadales</taxon>
        <taxon>Chlamydomonadaceae</taxon>
        <taxon>Chlamydomonas</taxon>
    </lineage>
</organism>
<dbReference type="SUPFAM" id="SSF56784">
    <property type="entry name" value="HAD-like"/>
    <property type="match status" value="1"/>
</dbReference>
<evidence type="ECO:0000313" key="2">
    <source>
        <dbReference type="Proteomes" id="UP000232323"/>
    </source>
</evidence>
<dbReference type="STRING" id="1157962.A0A250WXJ3"/>
<accession>A0A250WXJ3</accession>
<reference evidence="1 2" key="1">
    <citation type="submission" date="2017-08" db="EMBL/GenBank/DDBJ databases">
        <title>Acidophilic green algal genome provides insights into adaptation to an acidic environment.</title>
        <authorList>
            <person name="Hirooka S."/>
            <person name="Hirose Y."/>
            <person name="Kanesaki Y."/>
            <person name="Higuchi S."/>
            <person name="Fujiwara T."/>
            <person name="Onuma R."/>
            <person name="Era A."/>
            <person name="Ohbayashi R."/>
            <person name="Uzuka A."/>
            <person name="Nozaki H."/>
            <person name="Yoshikawa H."/>
            <person name="Miyagishima S.Y."/>
        </authorList>
    </citation>
    <scope>NUCLEOTIDE SEQUENCE [LARGE SCALE GENOMIC DNA]</scope>
    <source>
        <strain evidence="1 2">NIES-2499</strain>
    </source>
</reference>
<dbReference type="InterPro" id="IPR023198">
    <property type="entry name" value="PGP-like_dom2"/>
</dbReference>
<dbReference type="EMBL" id="BEGY01000012">
    <property type="protein sequence ID" value="GAX75419.1"/>
    <property type="molecule type" value="Genomic_DNA"/>
</dbReference>
<dbReference type="Gene3D" id="1.10.150.240">
    <property type="entry name" value="Putative phosphatase, domain 2"/>
    <property type="match status" value="1"/>
</dbReference>
<dbReference type="OrthoDB" id="40579at2759"/>
<sequence>MQTKSFTTSLNEKRSDLSRASRLLSYSSVIFVQNRKLVSRKFSSSLVAAPVKVEEQLKEQEALLPLPRVVEGLVDDPSIHNPLERSHRLGTGWFGVICEYEGVLVESHWEGHMQAWLRVASELGYPRPLGQSFRRVRGLRDDVVVSRVFNWTQNPMMAKKIAERKSEVYEEMCGGRQPAEMLEAKPFLDMLRRYKIPVATSCALPEKSVLGGLQRHGLSPYFNTVVTAADGGATEVEWYFMYAAQQIQRPPMRCIVIGNNPVYNFTSADLVVKDLSQLSFLNLKKLFGEEQLVEPRLSPEESEQVPARYEAFSDGFEDDSMELDQSTGGGLAGQGLAFYR</sequence>
<dbReference type="PANTHER" id="PTHR47108:SF1">
    <property type="entry name" value="5-AMINO-6-(5-PHOSPHO-D-RIBITYLAMINO)URACIL PHOSPHATASE, CHLOROPLASTIC"/>
    <property type="match status" value="1"/>
</dbReference>
<dbReference type="AlphaFoldDB" id="A0A250WXJ3"/>